<dbReference type="Pfam" id="PF22810">
    <property type="entry name" value="LPMO_AA14"/>
    <property type="match status" value="1"/>
</dbReference>
<organism evidence="13 14">
    <name type="scientific">Sporothrix epigloea</name>
    <dbReference type="NCBI Taxonomy" id="1892477"/>
    <lineage>
        <taxon>Eukaryota</taxon>
        <taxon>Fungi</taxon>
        <taxon>Dikarya</taxon>
        <taxon>Ascomycota</taxon>
        <taxon>Pezizomycotina</taxon>
        <taxon>Sordariomycetes</taxon>
        <taxon>Sordariomycetidae</taxon>
        <taxon>Ophiostomatales</taxon>
        <taxon>Ophiostomataceae</taxon>
        <taxon>Sporothrix</taxon>
    </lineage>
</organism>
<comment type="caution">
    <text evidence="13">The sequence shown here is derived from an EMBL/GenBank/DDBJ whole genome shotgun (WGS) entry which is preliminary data.</text>
</comment>
<keyword evidence="8" id="KW-0503">Monooxygenase</keyword>
<gene>
    <name evidence="13" type="ORF">SEPCBS119000_006698</name>
</gene>
<keyword evidence="10" id="KW-0325">Glycoprotein</keyword>
<comment type="cofactor">
    <cofactor evidence="1">
        <name>Cu(2+)</name>
        <dbReference type="ChEBI" id="CHEBI:29036"/>
    </cofactor>
</comment>
<keyword evidence="5 12" id="KW-0732">Signal</keyword>
<feature type="signal peptide" evidence="12">
    <location>
        <begin position="1"/>
        <end position="15"/>
    </location>
</feature>
<keyword evidence="4" id="KW-0479">Metal-binding</keyword>
<name>A0ABP0E7K2_9PEZI</name>
<evidence type="ECO:0000256" key="2">
    <source>
        <dbReference type="ARBA" id="ARBA00004613"/>
    </source>
</evidence>
<evidence type="ECO:0000256" key="12">
    <source>
        <dbReference type="SAM" id="SignalP"/>
    </source>
</evidence>
<keyword evidence="7" id="KW-0186">Copper</keyword>
<evidence type="ECO:0000256" key="10">
    <source>
        <dbReference type="ARBA" id="ARBA00023180"/>
    </source>
</evidence>
<comment type="similarity">
    <text evidence="11">Belongs to the polysaccharide monooxygenase AA14 family.</text>
</comment>
<dbReference type="EMBL" id="CAWUON010000220">
    <property type="protein sequence ID" value="CAK7275446.1"/>
    <property type="molecule type" value="Genomic_DNA"/>
</dbReference>
<evidence type="ECO:0000256" key="1">
    <source>
        <dbReference type="ARBA" id="ARBA00001973"/>
    </source>
</evidence>
<dbReference type="InterPro" id="IPR054497">
    <property type="entry name" value="LPMO_AA14"/>
</dbReference>
<keyword evidence="6" id="KW-0560">Oxidoreductase</keyword>
<reference evidence="13 14" key="1">
    <citation type="submission" date="2024-01" db="EMBL/GenBank/DDBJ databases">
        <authorList>
            <person name="Allen C."/>
            <person name="Tagirdzhanova G."/>
        </authorList>
    </citation>
    <scope>NUCLEOTIDE SEQUENCE [LARGE SCALE GENOMIC DNA]</scope>
    <source>
        <strain evidence="13 14">CBS 119000</strain>
    </source>
</reference>
<evidence type="ECO:0000313" key="13">
    <source>
        <dbReference type="EMBL" id="CAK7275446.1"/>
    </source>
</evidence>
<evidence type="ECO:0000256" key="3">
    <source>
        <dbReference type="ARBA" id="ARBA00022525"/>
    </source>
</evidence>
<feature type="chain" id="PRO_5046301679" description="Proteophosphoglycan ppg4" evidence="12">
    <location>
        <begin position="16"/>
        <end position="291"/>
    </location>
</feature>
<evidence type="ECO:0000256" key="9">
    <source>
        <dbReference type="ARBA" id="ARBA00023157"/>
    </source>
</evidence>
<keyword evidence="14" id="KW-1185">Reference proteome</keyword>
<proteinExistence type="inferred from homology"/>
<evidence type="ECO:0000313" key="14">
    <source>
        <dbReference type="Proteomes" id="UP001642502"/>
    </source>
</evidence>
<evidence type="ECO:0000256" key="5">
    <source>
        <dbReference type="ARBA" id="ARBA00022729"/>
    </source>
</evidence>
<evidence type="ECO:0008006" key="15">
    <source>
        <dbReference type="Google" id="ProtNLM"/>
    </source>
</evidence>
<evidence type="ECO:0000256" key="7">
    <source>
        <dbReference type="ARBA" id="ARBA00023008"/>
    </source>
</evidence>
<keyword evidence="3" id="KW-0964">Secreted</keyword>
<evidence type="ECO:0000256" key="11">
    <source>
        <dbReference type="ARBA" id="ARBA00046340"/>
    </source>
</evidence>
<dbReference type="Proteomes" id="UP001642502">
    <property type="component" value="Unassembled WGS sequence"/>
</dbReference>
<evidence type="ECO:0000256" key="6">
    <source>
        <dbReference type="ARBA" id="ARBA00023002"/>
    </source>
</evidence>
<accession>A0ABP0E7K2</accession>
<keyword evidence="9" id="KW-1015">Disulfide bond</keyword>
<sequence length="291" mass="32696">MKYLLSLVWLAVSAGAHVASWNDGMYCKGSNKVGVDDPNNNIVVGPLYQLEKKEWWMQHHRGCDRVPPPKGEFLELPAGKSFMTELSRNRAFTSFSYNGSKATDWEDGREHELPWRGPGNPAQCMDKNEGFEGGESHTRSLETTGGTAWAISYESDISKVTMENLVVFSVRYYSPLFRKTWYDVPAELPACPEEGCYCAWLWIPDGCGIANMYMQNHRCKVTGSTSTKKLGVPQPPVWCKEDPSKCVTGPKQMMAWHQKSGNNVVAPWGKTPTYNQQMGYQDGAQDDIFVD</sequence>
<evidence type="ECO:0000256" key="4">
    <source>
        <dbReference type="ARBA" id="ARBA00022723"/>
    </source>
</evidence>
<protein>
    <recommendedName>
        <fullName evidence="15">Proteophosphoglycan ppg4</fullName>
    </recommendedName>
</protein>
<comment type="subcellular location">
    <subcellularLocation>
        <location evidence="2">Secreted</location>
    </subcellularLocation>
</comment>
<evidence type="ECO:0000256" key="8">
    <source>
        <dbReference type="ARBA" id="ARBA00023033"/>
    </source>
</evidence>